<evidence type="ECO:0000313" key="1">
    <source>
        <dbReference type="EMBL" id="CAJ2669329.1"/>
    </source>
</evidence>
<evidence type="ECO:0000313" key="2">
    <source>
        <dbReference type="Proteomes" id="UP001177021"/>
    </source>
</evidence>
<dbReference type="EMBL" id="CASHSV030000615">
    <property type="protein sequence ID" value="CAJ2669329.1"/>
    <property type="molecule type" value="Genomic_DNA"/>
</dbReference>
<keyword evidence="2" id="KW-1185">Reference proteome</keyword>
<protein>
    <submittedName>
        <fullName evidence="1">Uncharacterized protein</fullName>
    </submittedName>
</protein>
<accession>A0ACB0LML8</accession>
<name>A0ACB0LML8_TRIPR</name>
<dbReference type="Proteomes" id="UP001177021">
    <property type="component" value="Unassembled WGS sequence"/>
</dbReference>
<comment type="caution">
    <text evidence="1">The sequence shown here is derived from an EMBL/GenBank/DDBJ whole genome shotgun (WGS) entry which is preliminary data.</text>
</comment>
<reference evidence="1" key="1">
    <citation type="submission" date="2023-10" db="EMBL/GenBank/DDBJ databases">
        <authorList>
            <person name="Rodriguez Cubillos JULIANA M."/>
            <person name="De Vega J."/>
        </authorList>
    </citation>
    <scope>NUCLEOTIDE SEQUENCE</scope>
</reference>
<organism evidence="1 2">
    <name type="scientific">Trifolium pratense</name>
    <name type="common">Red clover</name>
    <dbReference type="NCBI Taxonomy" id="57577"/>
    <lineage>
        <taxon>Eukaryota</taxon>
        <taxon>Viridiplantae</taxon>
        <taxon>Streptophyta</taxon>
        <taxon>Embryophyta</taxon>
        <taxon>Tracheophyta</taxon>
        <taxon>Spermatophyta</taxon>
        <taxon>Magnoliopsida</taxon>
        <taxon>eudicotyledons</taxon>
        <taxon>Gunneridae</taxon>
        <taxon>Pentapetalae</taxon>
        <taxon>rosids</taxon>
        <taxon>fabids</taxon>
        <taxon>Fabales</taxon>
        <taxon>Fabaceae</taxon>
        <taxon>Papilionoideae</taxon>
        <taxon>50 kb inversion clade</taxon>
        <taxon>NPAAA clade</taxon>
        <taxon>Hologalegina</taxon>
        <taxon>IRL clade</taxon>
        <taxon>Trifolieae</taxon>
        <taxon>Trifolium</taxon>
    </lineage>
</organism>
<proteinExistence type="predicted"/>
<sequence>MKMLSSLKFILTILSIIRGVEYHISFKRSQNSSSFPKRASFPSDFLFGVGSSSLQIEGDSLEGGGGKGVWEDIVERHKERFVDADKVSTMIEHYKRYKEDVKHLKYLGVNSYRMSISWSRILPDGTLKGGINKEGIKFYNNLINELLANGIEPFVTIVHFDYPVAIQQKIGGFLNHTIVKYYKDYCKLLFKTYGDRVKHWTTTNEPQVVAIYKYMHGYDNDAAEPCQDTKICSQAYTVLHNFLICHATATHLYRQQFQETQRGDIGIVISYQGFVPYSSKPEDVAAAQRLMDFWLGWILEPLFYGDYPQIMRKLVGNRLPKFTKKEKHMIKGSADFIGINYYTSQFARYEPNRTNINGLDNFDALATTSEEFNIEGKPLGHKDQYSGRYVYPKGLYDVLIFIKEKYQNPNIYITENGTPSSNNPNPLIDDHRIAYITEHINATKAAIDNGVKVRGYFVWTAFDTFEFEAGYSGHWGLYHVDFNNSLKRIPKASAKWYRNFLKSNGGH</sequence>
<gene>
    <name evidence="1" type="ORF">MILVUS5_LOCUS33559</name>
</gene>